<organism evidence="1">
    <name type="scientific">Vitis vinifera</name>
    <name type="common">Grape</name>
    <dbReference type="NCBI Taxonomy" id="29760"/>
    <lineage>
        <taxon>Eukaryota</taxon>
        <taxon>Viridiplantae</taxon>
        <taxon>Streptophyta</taxon>
        <taxon>Embryophyta</taxon>
        <taxon>Tracheophyta</taxon>
        <taxon>Spermatophyta</taxon>
        <taxon>Magnoliopsida</taxon>
        <taxon>eudicotyledons</taxon>
        <taxon>Gunneridae</taxon>
        <taxon>Pentapetalae</taxon>
        <taxon>rosids</taxon>
        <taxon>Vitales</taxon>
        <taxon>Vitaceae</taxon>
        <taxon>Viteae</taxon>
        <taxon>Vitis</taxon>
    </lineage>
</organism>
<evidence type="ECO:0000313" key="1">
    <source>
        <dbReference type="EMBL" id="CAN80338.1"/>
    </source>
</evidence>
<proteinExistence type="predicted"/>
<dbReference type="AlphaFoldDB" id="A5AR88"/>
<protein>
    <submittedName>
        <fullName evidence="1">Uncharacterized protein</fullName>
    </submittedName>
</protein>
<reference evidence="1" key="1">
    <citation type="journal article" date="2007" name="PLoS ONE">
        <title>The first genome sequence of an elite grapevine cultivar (Pinot noir Vitis vinifera L.): coping with a highly heterozygous genome.</title>
        <authorList>
            <person name="Velasco R."/>
            <person name="Zharkikh A."/>
            <person name="Troggio M."/>
            <person name="Cartwright D.A."/>
            <person name="Cestaro A."/>
            <person name="Pruss D."/>
            <person name="Pindo M."/>
            <person name="FitzGerald L.M."/>
            <person name="Vezzulli S."/>
            <person name="Reid J."/>
            <person name="Malacarne G."/>
            <person name="Iliev D."/>
            <person name="Coppola G."/>
            <person name="Wardell B."/>
            <person name="Micheletti D."/>
            <person name="Macalma T."/>
            <person name="Facci M."/>
            <person name="Mitchell J.T."/>
            <person name="Perazzolli M."/>
            <person name="Eldredge G."/>
            <person name="Gatto P."/>
            <person name="Oyzerski R."/>
            <person name="Moretto M."/>
            <person name="Gutin N."/>
            <person name="Stefanini M."/>
            <person name="Chen Y."/>
            <person name="Segala C."/>
            <person name="Davenport C."/>
            <person name="Dematte L."/>
            <person name="Mraz A."/>
            <person name="Battilana J."/>
            <person name="Stormo K."/>
            <person name="Costa F."/>
            <person name="Tao Q."/>
            <person name="Si-Ammour A."/>
            <person name="Harkins T."/>
            <person name="Lackey A."/>
            <person name="Perbost C."/>
            <person name="Taillon B."/>
            <person name="Stella A."/>
            <person name="Solovyev V."/>
            <person name="Fawcett J.A."/>
            <person name="Sterck L."/>
            <person name="Vandepoele K."/>
            <person name="Grando S.M."/>
            <person name="Toppo S."/>
            <person name="Moser C."/>
            <person name="Lanchbury J."/>
            <person name="Bogden R."/>
            <person name="Skolnick M."/>
            <person name="Sgaramella V."/>
            <person name="Bhatnagar S.K."/>
            <person name="Fontana P."/>
            <person name="Gutin A."/>
            <person name="Van de Peer Y."/>
            <person name="Salamini F."/>
            <person name="Viola R."/>
        </authorList>
    </citation>
    <scope>NUCLEOTIDE SEQUENCE</scope>
</reference>
<accession>A5AR88</accession>
<dbReference type="EMBL" id="AM432818">
    <property type="protein sequence ID" value="CAN80338.1"/>
    <property type="molecule type" value="Genomic_DNA"/>
</dbReference>
<name>A5AR88_VITVI</name>
<gene>
    <name evidence="1" type="ORF">VITISV_015363</name>
</gene>
<sequence>MVANKVVEVMVMLEVEEDTTTPTIEMEMVTKIILEEITTLFALKMSHTYSVSNVVVHYLIIRWMIGLRNWDDIPMGYAKLDGYIFIPQMTIPNSGNCGYACYTSTNDGYHGAWLLDSGATDHMTFTAMDFTTTYQYCQC</sequence>